<accession>A0A1G8ICJ9</accession>
<evidence type="ECO:0000256" key="1">
    <source>
        <dbReference type="ARBA" id="ARBA00023015"/>
    </source>
</evidence>
<dbReference type="Pfam" id="PF00392">
    <property type="entry name" value="GntR"/>
    <property type="match status" value="1"/>
</dbReference>
<dbReference type="PROSITE" id="PS50949">
    <property type="entry name" value="HTH_GNTR"/>
    <property type="match status" value="1"/>
</dbReference>
<dbReference type="GO" id="GO:0003677">
    <property type="term" value="F:DNA binding"/>
    <property type="evidence" value="ECO:0007669"/>
    <property type="project" value="UniProtKB-KW"/>
</dbReference>
<keyword evidence="7" id="KW-1185">Reference proteome</keyword>
<dbReference type="SMART" id="SM00345">
    <property type="entry name" value="HTH_GNTR"/>
    <property type="match status" value="1"/>
</dbReference>
<dbReference type="PRINTS" id="PR00035">
    <property type="entry name" value="HTHGNTR"/>
</dbReference>
<dbReference type="SUPFAM" id="SSF46785">
    <property type="entry name" value="Winged helix' DNA-binding domain"/>
    <property type="match status" value="1"/>
</dbReference>
<dbReference type="SUPFAM" id="SSF48008">
    <property type="entry name" value="GntR ligand-binding domain-like"/>
    <property type="match status" value="1"/>
</dbReference>
<evidence type="ECO:0000313" key="6">
    <source>
        <dbReference type="EMBL" id="SDI16537.1"/>
    </source>
</evidence>
<dbReference type="Proteomes" id="UP000198923">
    <property type="component" value="Unassembled WGS sequence"/>
</dbReference>
<dbReference type="SMART" id="SM00895">
    <property type="entry name" value="FCD"/>
    <property type="match status" value="1"/>
</dbReference>
<dbReference type="PANTHER" id="PTHR43537">
    <property type="entry name" value="TRANSCRIPTIONAL REGULATOR, GNTR FAMILY"/>
    <property type="match status" value="1"/>
</dbReference>
<dbReference type="PANTHER" id="PTHR43537:SF41">
    <property type="entry name" value="TRANSCRIPTIONAL REGULATORY PROTEIN"/>
    <property type="match status" value="1"/>
</dbReference>
<evidence type="ECO:0000259" key="5">
    <source>
        <dbReference type="PROSITE" id="PS50949"/>
    </source>
</evidence>
<feature type="region of interest" description="Disordered" evidence="4">
    <location>
        <begin position="323"/>
        <end position="342"/>
    </location>
</feature>
<gene>
    <name evidence="6" type="ORF">SAMN05421505_13647</name>
</gene>
<dbReference type="InterPro" id="IPR036390">
    <property type="entry name" value="WH_DNA-bd_sf"/>
</dbReference>
<proteinExistence type="predicted"/>
<dbReference type="STRING" id="504805.SAMN05421505_13647"/>
<sequence>MSSNALRAATTGRAFPLAGSPSPSRTSAWSAALPDEVIKMAAGVRAFSAFKVPGPEPRRGCVSACARGLCLDCIQTLDTRSGPDRTLNRRGGTPMVVRKASASAELTFADVVGRAAGGYKTVGQMAYDIIRECIITGVLAPGEHLRQEELAERIGVSRIPIRTALMQLEAEGLVSFHPHKGAVVRTLTVEQVREIYELRVLLEVHALRKSIARMTSARAARLRELGTALDEPHVSTSLVDERVAFYRELYDAEENPTTVEIIEDLRNSVGRYLLALRVDHGAGGHRELARLASRGAADAAATHLRDHLEHVCRRIIEVLSSEEAEADPLPTPKRRRRKTPAA</sequence>
<evidence type="ECO:0000256" key="4">
    <source>
        <dbReference type="SAM" id="MobiDB-lite"/>
    </source>
</evidence>
<dbReference type="Gene3D" id="1.20.120.530">
    <property type="entry name" value="GntR ligand-binding domain-like"/>
    <property type="match status" value="1"/>
</dbReference>
<dbReference type="AlphaFoldDB" id="A0A1G8ICJ9"/>
<evidence type="ECO:0000313" key="7">
    <source>
        <dbReference type="Proteomes" id="UP000198923"/>
    </source>
</evidence>
<dbReference type="InterPro" id="IPR036388">
    <property type="entry name" value="WH-like_DNA-bd_sf"/>
</dbReference>
<dbReference type="Pfam" id="PF07729">
    <property type="entry name" value="FCD"/>
    <property type="match status" value="1"/>
</dbReference>
<feature type="compositionally biased region" description="Basic residues" evidence="4">
    <location>
        <begin position="332"/>
        <end position="342"/>
    </location>
</feature>
<protein>
    <submittedName>
        <fullName evidence="6">DNA-binding transcriptional regulator, GntR family</fullName>
    </submittedName>
</protein>
<keyword evidence="1" id="KW-0805">Transcription regulation</keyword>
<dbReference type="Gene3D" id="1.10.10.10">
    <property type="entry name" value="Winged helix-like DNA-binding domain superfamily/Winged helix DNA-binding domain"/>
    <property type="match status" value="1"/>
</dbReference>
<dbReference type="InterPro" id="IPR011711">
    <property type="entry name" value="GntR_C"/>
</dbReference>
<name>A0A1G8ICJ9_9ACTN</name>
<evidence type="ECO:0000256" key="3">
    <source>
        <dbReference type="ARBA" id="ARBA00023163"/>
    </source>
</evidence>
<keyword evidence="3" id="KW-0804">Transcription</keyword>
<keyword evidence="2 6" id="KW-0238">DNA-binding</keyword>
<organism evidence="6 7">
    <name type="scientific">Sinosporangium album</name>
    <dbReference type="NCBI Taxonomy" id="504805"/>
    <lineage>
        <taxon>Bacteria</taxon>
        <taxon>Bacillati</taxon>
        <taxon>Actinomycetota</taxon>
        <taxon>Actinomycetes</taxon>
        <taxon>Streptosporangiales</taxon>
        <taxon>Streptosporangiaceae</taxon>
        <taxon>Sinosporangium</taxon>
    </lineage>
</organism>
<dbReference type="GO" id="GO:0003700">
    <property type="term" value="F:DNA-binding transcription factor activity"/>
    <property type="evidence" value="ECO:0007669"/>
    <property type="project" value="InterPro"/>
</dbReference>
<evidence type="ECO:0000256" key="2">
    <source>
        <dbReference type="ARBA" id="ARBA00023125"/>
    </source>
</evidence>
<reference evidence="6 7" key="1">
    <citation type="submission" date="2016-10" db="EMBL/GenBank/DDBJ databases">
        <authorList>
            <person name="de Groot N.N."/>
        </authorList>
    </citation>
    <scope>NUCLEOTIDE SEQUENCE [LARGE SCALE GENOMIC DNA]</scope>
    <source>
        <strain evidence="6 7">CPCC 201354</strain>
    </source>
</reference>
<dbReference type="EMBL" id="FNCN01000036">
    <property type="protein sequence ID" value="SDI16537.1"/>
    <property type="molecule type" value="Genomic_DNA"/>
</dbReference>
<dbReference type="InterPro" id="IPR008920">
    <property type="entry name" value="TF_FadR/GntR_C"/>
</dbReference>
<dbReference type="InterPro" id="IPR000524">
    <property type="entry name" value="Tscrpt_reg_HTH_GntR"/>
</dbReference>
<dbReference type="CDD" id="cd07377">
    <property type="entry name" value="WHTH_GntR"/>
    <property type="match status" value="1"/>
</dbReference>
<feature type="domain" description="HTH gntR-type" evidence="5">
    <location>
        <begin position="120"/>
        <end position="187"/>
    </location>
</feature>